<reference evidence="2" key="1">
    <citation type="submission" date="2021-02" db="EMBL/GenBank/DDBJ databases">
        <title>Genome sequence of Rhodospirillales sp. strain TMPK1 isolated from soil.</title>
        <authorList>
            <person name="Nakai R."/>
            <person name="Kusada H."/>
            <person name="Tamaki H."/>
        </authorList>
    </citation>
    <scope>NUCLEOTIDE SEQUENCE</scope>
    <source>
        <strain evidence="2">TMPK1</strain>
    </source>
</reference>
<dbReference type="PRINTS" id="PR00412">
    <property type="entry name" value="EPOXHYDRLASE"/>
</dbReference>
<dbReference type="InterPro" id="IPR000639">
    <property type="entry name" value="Epox_hydrolase-like"/>
</dbReference>
<comment type="caution">
    <text evidence="2">The sequence shown here is derived from an EMBL/GenBank/DDBJ whole genome shotgun (WGS) entry which is preliminary data.</text>
</comment>
<evidence type="ECO:0000259" key="1">
    <source>
        <dbReference type="Pfam" id="PF12697"/>
    </source>
</evidence>
<dbReference type="InterPro" id="IPR000073">
    <property type="entry name" value="AB_hydrolase_1"/>
</dbReference>
<organism evidence="2 3">
    <name type="scientific">Roseiterribacter gracilis</name>
    <dbReference type="NCBI Taxonomy" id="2812848"/>
    <lineage>
        <taxon>Bacteria</taxon>
        <taxon>Pseudomonadati</taxon>
        <taxon>Pseudomonadota</taxon>
        <taxon>Alphaproteobacteria</taxon>
        <taxon>Rhodospirillales</taxon>
        <taxon>Roseiterribacteraceae</taxon>
        <taxon>Roseiterribacter</taxon>
    </lineage>
</organism>
<accession>A0A8S8XBB0</accession>
<dbReference type="SUPFAM" id="SSF53474">
    <property type="entry name" value="alpha/beta-Hydrolases"/>
    <property type="match status" value="1"/>
</dbReference>
<name>A0A8S8XBB0_9PROT</name>
<feature type="domain" description="AB hydrolase-1" evidence="1">
    <location>
        <begin position="29"/>
        <end position="266"/>
    </location>
</feature>
<dbReference type="Proteomes" id="UP000681075">
    <property type="component" value="Unassembled WGS sequence"/>
</dbReference>
<dbReference type="GO" id="GO:0047372">
    <property type="term" value="F:monoacylglycerol lipase activity"/>
    <property type="evidence" value="ECO:0007669"/>
    <property type="project" value="TreeGrafter"/>
</dbReference>
<dbReference type="RefSeq" id="WP_420242239.1">
    <property type="nucleotide sequence ID" value="NZ_BOPV01000001.1"/>
</dbReference>
<dbReference type="GO" id="GO:0046464">
    <property type="term" value="P:acylglycerol catabolic process"/>
    <property type="evidence" value="ECO:0007669"/>
    <property type="project" value="TreeGrafter"/>
</dbReference>
<dbReference type="AlphaFoldDB" id="A0A8S8XBB0"/>
<dbReference type="GO" id="GO:0016020">
    <property type="term" value="C:membrane"/>
    <property type="evidence" value="ECO:0007669"/>
    <property type="project" value="TreeGrafter"/>
</dbReference>
<keyword evidence="2" id="KW-0378">Hydrolase</keyword>
<dbReference type="InterPro" id="IPR029058">
    <property type="entry name" value="AB_hydrolase_fold"/>
</dbReference>
<keyword evidence="3" id="KW-1185">Reference proteome</keyword>
<dbReference type="Gene3D" id="3.40.50.1820">
    <property type="entry name" value="alpha/beta hydrolase"/>
    <property type="match status" value="1"/>
</dbReference>
<protein>
    <submittedName>
        <fullName evidence="2">2,6-dioxo-6-phenylhexa-3-enoate hydrolase</fullName>
    </submittedName>
</protein>
<dbReference type="PRINTS" id="PR00111">
    <property type="entry name" value="ABHYDROLASE"/>
</dbReference>
<dbReference type="PANTHER" id="PTHR43798">
    <property type="entry name" value="MONOACYLGLYCEROL LIPASE"/>
    <property type="match status" value="1"/>
</dbReference>
<gene>
    <name evidence="2" type="ORF">TMPK1_13780</name>
</gene>
<sequence length="277" mass="30427">MIQNLAIGRTIDAAGHRTNYHDVGNGKPLLMLHGSGPGVSAWSNWAAFWPRFTSDYRVIAPDIAGFGFTEMHEGTVYDIKLWVRHLLAIMDALEIERAPMLGNSFGGALALATALHAPERVERLILLGTPCGEFTMSEGLRAGWLYEPSVENMTELMRLFPYDPSIVTPELVQSRYETSARPGAQEAFRKLVPKPSEDGSPTPVRGLPVKALATLPHRALIVHGREDRVVPVDLAIQSHRALLNSDLHLFGKCGHWVQVERGDALATLMHDFLAGPA</sequence>
<dbReference type="Pfam" id="PF12697">
    <property type="entry name" value="Abhydrolase_6"/>
    <property type="match status" value="1"/>
</dbReference>
<evidence type="ECO:0000313" key="2">
    <source>
        <dbReference type="EMBL" id="GIL39141.1"/>
    </source>
</evidence>
<dbReference type="EMBL" id="BOPV01000001">
    <property type="protein sequence ID" value="GIL39141.1"/>
    <property type="molecule type" value="Genomic_DNA"/>
</dbReference>
<dbReference type="PANTHER" id="PTHR43798:SF5">
    <property type="entry name" value="MONOACYLGLYCEROL LIPASE ABHD6"/>
    <property type="match status" value="1"/>
</dbReference>
<proteinExistence type="predicted"/>
<dbReference type="InterPro" id="IPR050266">
    <property type="entry name" value="AB_hydrolase_sf"/>
</dbReference>
<evidence type="ECO:0000313" key="3">
    <source>
        <dbReference type="Proteomes" id="UP000681075"/>
    </source>
</evidence>